<reference evidence="1 2" key="1">
    <citation type="journal article" date="2019" name="Nat. Plants">
        <title>Stout camphor tree genome fills gaps in understanding of flowering plant genome evolution.</title>
        <authorList>
            <person name="Chaw S.M."/>
            <person name="Liu Y.C."/>
            <person name="Wu Y.W."/>
            <person name="Wang H.Y."/>
            <person name="Lin C.I."/>
            <person name="Wu C.S."/>
            <person name="Ke H.M."/>
            <person name="Chang L.Y."/>
            <person name="Hsu C.Y."/>
            <person name="Yang H.T."/>
            <person name="Sudianto E."/>
            <person name="Hsu M.H."/>
            <person name="Wu K.P."/>
            <person name="Wang L.N."/>
            <person name="Leebens-Mack J.H."/>
            <person name="Tsai I.J."/>
        </authorList>
    </citation>
    <scope>NUCLEOTIDE SEQUENCE [LARGE SCALE GENOMIC DNA]</scope>
    <source>
        <strain evidence="2">cv. Chaw 1501</strain>
        <tissue evidence="1">Young leaves</tissue>
    </source>
</reference>
<dbReference type="Proteomes" id="UP000283530">
    <property type="component" value="Unassembled WGS sequence"/>
</dbReference>
<accession>A0A3S3MRK0</accession>
<organism evidence="1 2">
    <name type="scientific">Cinnamomum micranthum f. kanehirae</name>
    <dbReference type="NCBI Taxonomy" id="337451"/>
    <lineage>
        <taxon>Eukaryota</taxon>
        <taxon>Viridiplantae</taxon>
        <taxon>Streptophyta</taxon>
        <taxon>Embryophyta</taxon>
        <taxon>Tracheophyta</taxon>
        <taxon>Spermatophyta</taxon>
        <taxon>Magnoliopsida</taxon>
        <taxon>Magnoliidae</taxon>
        <taxon>Laurales</taxon>
        <taxon>Lauraceae</taxon>
        <taxon>Cinnamomum</taxon>
    </lineage>
</organism>
<evidence type="ECO:0000313" key="1">
    <source>
        <dbReference type="EMBL" id="RWR84815.1"/>
    </source>
</evidence>
<evidence type="ECO:0000313" key="2">
    <source>
        <dbReference type="Proteomes" id="UP000283530"/>
    </source>
</evidence>
<dbReference type="EMBL" id="QPKB01000005">
    <property type="protein sequence ID" value="RWR84815.1"/>
    <property type="molecule type" value="Genomic_DNA"/>
</dbReference>
<proteinExistence type="predicted"/>
<dbReference type="AlphaFoldDB" id="A0A3S3MRK0"/>
<gene>
    <name evidence="1" type="ORF">CKAN_01364400</name>
</gene>
<keyword evidence="2" id="KW-1185">Reference proteome</keyword>
<protein>
    <submittedName>
        <fullName evidence="1">Uncharacterized protein</fullName>
    </submittedName>
</protein>
<comment type="caution">
    <text evidence="1">The sequence shown here is derived from an EMBL/GenBank/DDBJ whole genome shotgun (WGS) entry which is preliminary data.</text>
</comment>
<name>A0A3S3MRK0_9MAGN</name>
<sequence length="143" mass="16432">MRREEKKMKIGEKKEKKKVLKHLGRYFENIGRDIVKTDIFKISADIGRDFDDIYPIRYLIEISDRYRPIPDYNPYKGQLAAAAAALIQGKDKWGRAAGPAGIWKTDSRCTLVLAGRLGHQGGWRLCYHLTRAITGQSKAKKRR</sequence>